<dbReference type="Proteomes" id="UP000794436">
    <property type="component" value="Unassembled WGS sequence"/>
</dbReference>
<dbReference type="OrthoDB" id="9332038at2759"/>
<feature type="compositionally biased region" description="Polar residues" evidence="6">
    <location>
        <begin position="23"/>
        <end position="45"/>
    </location>
</feature>
<feature type="region of interest" description="Disordered" evidence="6">
    <location>
        <begin position="1"/>
        <end position="49"/>
    </location>
</feature>
<feature type="compositionally biased region" description="Acidic residues" evidence="6">
    <location>
        <begin position="303"/>
        <end position="315"/>
    </location>
</feature>
<evidence type="ECO:0000256" key="6">
    <source>
        <dbReference type="SAM" id="MobiDB-lite"/>
    </source>
</evidence>
<dbReference type="InterPro" id="IPR011009">
    <property type="entry name" value="Kinase-like_dom_sf"/>
</dbReference>
<evidence type="ECO:0000256" key="2">
    <source>
        <dbReference type="ARBA" id="ARBA00022679"/>
    </source>
</evidence>
<evidence type="ECO:0000313" key="8">
    <source>
        <dbReference type="EMBL" id="TMW55132.1"/>
    </source>
</evidence>
<dbReference type="PROSITE" id="PS50011">
    <property type="entry name" value="PROTEIN_KINASE_DOM"/>
    <property type="match status" value="1"/>
</dbReference>
<feature type="region of interest" description="Disordered" evidence="6">
    <location>
        <begin position="167"/>
        <end position="200"/>
    </location>
</feature>
<dbReference type="Pfam" id="PF00069">
    <property type="entry name" value="Pkinase"/>
    <property type="match status" value="1"/>
</dbReference>
<dbReference type="InterPro" id="IPR000719">
    <property type="entry name" value="Prot_kinase_dom"/>
</dbReference>
<dbReference type="InterPro" id="IPR050494">
    <property type="entry name" value="Ser_Thr_dual-spec_kinase"/>
</dbReference>
<dbReference type="CDD" id="cd14133">
    <property type="entry name" value="PKc_DYRK_like"/>
    <property type="match status" value="1"/>
</dbReference>
<dbReference type="PROSITE" id="PS00108">
    <property type="entry name" value="PROTEIN_KINASE_ST"/>
    <property type="match status" value="1"/>
</dbReference>
<dbReference type="Gene3D" id="1.10.510.10">
    <property type="entry name" value="Transferase(Phosphotransferase) domain 1"/>
    <property type="match status" value="1"/>
</dbReference>
<evidence type="ECO:0000313" key="9">
    <source>
        <dbReference type="Proteomes" id="UP000794436"/>
    </source>
</evidence>
<dbReference type="AlphaFoldDB" id="A0A8K1C2A1"/>
<evidence type="ECO:0000259" key="7">
    <source>
        <dbReference type="PROSITE" id="PS50011"/>
    </source>
</evidence>
<keyword evidence="2" id="KW-0808">Transferase</keyword>
<dbReference type="SMART" id="SM00220">
    <property type="entry name" value="S_TKc"/>
    <property type="match status" value="1"/>
</dbReference>
<sequence length="742" mass="83385">MPPLPLSGSPSSLLPMAAAAGSELTSTTDAGSVEQSTSQATSHRTPPSYFARSLSNEQRQLTESNDEIAFENGVNGSLAAQLAFEEEHDRRKELERTELIQMILESISSVPMAMEKINTNERLRAALEQEMGEESAILHRLFDTTNGNEGADAYTFTGGDGIWAETTAPLNTRVNGHADGTDDKSAEDEDDDSSEYDSEYENDLAEAVNQLVMSEATLTSTMDRQMSTPIAINSTSSNRASSSPHSSVGFGVSPGAYSQDGEPAAALWPRQPHQFAFTQEEEEEEGGPPVQDEVYTELIASTGEDDDDDDEDEQSGENVERNLKEMEAAFELERQQRRVSMEFSLSNPEFEEIGSSESHLYHLNKVAAALEATEVSDEENEEEEEEDDDDDEDEDDKVREYDVMQLRIIREKNRTGFEPSEDWRPRQGNLIGGRYRVQLEIGEAVFSRTYKCQDVTTNQVVCLKILKNSKEYFDQGVDEIRILQYIAARCDVDEKHLVRLLDYFYFREHLIIVTELLRDNLYEFSKLLMERGTVNYFTPVRLKKVAIEVLEALSFLHSLGLVHCDLKPENILISNFSECRIKVIDFGSACFITDELTSYVQSRSYRAPEVILGLSYDQKIDIWSLGCVLAELWTGEVLFKNDSEQALLERIIDMIGPIPADLLRESSDLMVQFNENPSFTLDALGNGILARSGFEHVEEPSLEAAVHSPDTEFLDFLHALLQIHPRHRLSAAEALRHPWLTT</sequence>
<reference evidence="8" key="1">
    <citation type="submission" date="2019-03" db="EMBL/GenBank/DDBJ databases">
        <title>Long read genome sequence of the mycoparasitic Pythium oligandrum ATCC 38472 isolated from sugarbeet rhizosphere.</title>
        <authorList>
            <person name="Gaulin E."/>
        </authorList>
    </citation>
    <scope>NUCLEOTIDE SEQUENCE</scope>
    <source>
        <strain evidence="8">ATCC 38472_TT</strain>
    </source>
</reference>
<name>A0A8K1C2A1_PYTOL</name>
<feature type="region of interest" description="Disordered" evidence="6">
    <location>
        <begin position="371"/>
        <end position="398"/>
    </location>
</feature>
<proteinExistence type="predicted"/>
<keyword evidence="9" id="KW-1185">Reference proteome</keyword>
<dbReference type="Gene3D" id="3.30.200.20">
    <property type="entry name" value="Phosphorylase Kinase, domain 1"/>
    <property type="match status" value="1"/>
</dbReference>
<dbReference type="EMBL" id="SPLM01000149">
    <property type="protein sequence ID" value="TMW55132.1"/>
    <property type="molecule type" value="Genomic_DNA"/>
</dbReference>
<dbReference type="SUPFAM" id="SSF56112">
    <property type="entry name" value="Protein kinase-like (PK-like)"/>
    <property type="match status" value="1"/>
</dbReference>
<evidence type="ECO:0000256" key="1">
    <source>
        <dbReference type="ARBA" id="ARBA00022527"/>
    </source>
</evidence>
<feature type="compositionally biased region" description="Low complexity" evidence="6">
    <location>
        <begin position="1"/>
        <end position="22"/>
    </location>
</feature>
<accession>A0A8K1C2A1</accession>
<gene>
    <name evidence="8" type="ORF">Poli38472_013894</name>
</gene>
<evidence type="ECO:0000256" key="3">
    <source>
        <dbReference type="ARBA" id="ARBA00022741"/>
    </source>
</evidence>
<dbReference type="GO" id="GO:0004674">
    <property type="term" value="F:protein serine/threonine kinase activity"/>
    <property type="evidence" value="ECO:0007669"/>
    <property type="project" value="UniProtKB-KW"/>
</dbReference>
<feature type="compositionally biased region" description="Low complexity" evidence="6">
    <location>
        <begin position="234"/>
        <end position="247"/>
    </location>
</feature>
<feature type="compositionally biased region" description="Acidic residues" evidence="6">
    <location>
        <begin position="185"/>
        <end position="200"/>
    </location>
</feature>
<dbReference type="GO" id="GO:0005524">
    <property type="term" value="F:ATP binding"/>
    <property type="evidence" value="ECO:0007669"/>
    <property type="project" value="UniProtKB-KW"/>
</dbReference>
<keyword evidence="1" id="KW-0723">Serine/threonine-protein kinase</keyword>
<dbReference type="InterPro" id="IPR008271">
    <property type="entry name" value="Ser/Thr_kinase_AS"/>
</dbReference>
<feature type="region of interest" description="Disordered" evidence="6">
    <location>
        <begin position="234"/>
        <end position="263"/>
    </location>
</feature>
<organism evidence="8 9">
    <name type="scientific">Pythium oligandrum</name>
    <name type="common">Mycoparasitic fungus</name>
    <dbReference type="NCBI Taxonomy" id="41045"/>
    <lineage>
        <taxon>Eukaryota</taxon>
        <taxon>Sar</taxon>
        <taxon>Stramenopiles</taxon>
        <taxon>Oomycota</taxon>
        <taxon>Peronosporomycetes</taxon>
        <taxon>Pythiales</taxon>
        <taxon>Pythiaceae</taxon>
        <taxon>Pythium</taxon>
    </lineage>
</organism>
<dbReference type="PANTHER" id="PTHR24058:SF124">
    <property type="entry name" value="PROTEIN KINASE SUPERFAMILY PROTEIN"/>
    <property type="match status" value="1"/>
</dbReference>
<evidence type="ECO:0000256" key="4">
    <source>
        <dbReference type="ARBA" id="ARBA00022777"/>
    </source>
</evidence>
<comment type="caution">
    <text evidence="8">The sequence shown here is derived from an EMBL/GenBank/DDBJ whole genome shotgun (WGS) entry which is preliminary data.</text>
</comment>
<feature type="compositionally biased region" description="Acidic residues" evidence="6">
    <location>
        <begin position="374"/>
        <end position="395"/>
    </location>
</feature>
<keyword evidence="4" id="KW-0418">Kinase</keyword>
<keyword evidence="5" id="KW-0067">ATP-binding</keyword>
<protein>
    <recommendedName>
        <fullName evidence="7">Protein kinase domain-containing protein</fullName>
    </recommendedName>
</protein>
<feature type="domain" description="Protein kinase" evidence="7">
    <location>
        <begin position="435"/>
        <end position="740"/>
    </location>
</feature>
<keyword evidence="3" id="KW-0547">Nucleotide-binding</keyword>
<dbReference type="PANTHER" id="PTHR24058">
    <property type="entry name" value="DUAL SPECIFICITY PROTEIN KINASE"/>
    <property type="match status" value="1"/>
</dbReference>
<feature type="region of interest" description="Disordered" evidence="6">
    <location>
        <begin position="277"/>
        <end position="324"/>
    </location>
</feature>
<evidence type="ECO:0000256" key="5">
    <source>
        <dbReference type="ARBA" id="ARBA00022840"/>
    </source>
</evidence>